<comment type="caution">
    <text evidence="3">The sequence shown here is derived from an EMBL/GenBank/DDBJ whole genome shotgun (WGS) entry which is preliminary data.</text>
</comment>
<keyword evidence="4" id="KW-1185">Reference proteome</keyword>
<gene>
    <name evidence="3" type="ORF">MEDL_22975</name>
</gene>
<evidence type="ECO:0000256" key="1">
    <source>
        <dbReference type="SAM" id="Phobius"/>
    </source>
</evidence>
<keyword evidence="1" id="KW-1133">Transmembrane helix</keyword>
<keyword evidence="1" id="KW-0472">Membrane</keyword>
<evidence type="ECO:0000313" key="3">
    <source>
        <dbReference type="EMBL" id="CAG2208787.1"/>
    </source>
</evidence>
<name>A0A8S3RJH6_MYTED</name>
<dbReference type="EMBL" id="CAJPWZ010001123">
    <property type="protein sequence ID" value="CAG2208787.1"/>
    <property type="molecule type" value="Genomic_DNA"/>
</dbReference>
<organism evidence="3 4">
    <name type="scientific">Mytilus edulis</name>
    <name type="common">Blue mussel</name>
    <dbReference type="NCBI Taxonomy" id="6550"/>
    <lineage>
        <taxon>Eukaryota</taxon>
        <taxon>Metazoa</taxon>
        <taxon>Spiralia</taxon>
        <taxon>Lophotrochozoa</taxon>
        <taxon>Mollusca</taxon>
        <taxon>Bivalvia</taxon>
        <taxon>Autobranchia</taxon>
        <taxon>Pteriomorphia</taxon>
        <taxon>Mytilida</taxon>
        <taxon>Mytiloidea</taxon>
        <taxon>Mytilidae</taxon>
        <taxon>Mytilinae</taxon>
        <taxon>Mytilus</taxon>
    </lineage>
</organism>
<dbReference type="InterPro" id="IPR016187">
    <property type="entry name" value="CTDL_fold"/>
</dbReference>
<dbReference type="SUPFAM" id="SSF56436">
    <property type="entry name" value="C-type lectin-like"/>
    <property type="match status" value="1"/>
</dbReference>
<dbReference type="CDD" id="cd00037">
    <property type="entry name" value="CLECT"/>
    <property type="match status" value="1"/>
</dbReference>
<keyword evidence="1" id="KW-0812">Transmembrane</keyword>
<accession>A0A8S3RJH6</accession>
<reference evidence="3" key="1">
    <citation type="submission" date="2021-03" db="EMBL/GenBank/DDBJ databases">
        <authorList>
            <person name="Bekaert M."/>
        </authorList>
    </citation>
    <scope>NUCLEOTIDE SEQUENCE</scope>
</reference>
<dbReference type="Gene3D" id="3.10.100.10">
    <property type="entry name" value="Mannose-Binding Protein A, subunit A"/>
    <property type="match status" value="1"/>
</dbReference>
<dbReference type="AlphaFoldDB" id="A0A8S3RJH6"/>
<keyword evidence="2" id="KW-0732">Signal</keyword>
<proteinExistence type="predicted"/>
<feature type="signal peptide" evidence="2">
    <location>
        <begin position="1"/>
        <end position="18"/>
    </location>
</feature>
<dbReference type="InterPro" id="IPR016186">
    <property type="entry name" value="C-type_lectin-like/link_sf"/>
</dbReference>
<sequence>MKALQILFCSFLVFSVEGYSGSSQSINVSVINHPVTWQEASQNCFSHQFLELFAESSVDKLLEHLLDVNHLLQKLLWPIDKHLWIGYLNNGNSYLMVNDSKCVTSADLLPISPTAGTGCILLNIATTTATDLLYSVPCDEQHEYLCESPIRENIISTRYENLNINAFSVLGYLMVPFLWSDYPTCEHEMKSTKLAFAAVFNRAYSTCNVYVNLLYEFPVKIQIVETFQAVTTFVKTAGHTGLPSAPPLFTNTETFSSSRIRTSTMTSEIETEEETLKTTEELHMETTDVSLPMQTEEITVMLTEEIPFQTSDELTMTMTDVISISTTEIVTTLKIGETDHTDGVLCNLNCCGGLPVPLNNSFIGDMVLDNIRVNKTQLSSYKRKRTSVKDGRLSSAVIGYCATVVLIATGLMVIIPDLFRMVKCVKICKEHKRQQASIK</sequence>
<protein>
    <recommendedName>
        <fullName evidence="5">C-type lectin domain-containing protein</fullName>
    </recommendedName>
</protein>
<evidence type="ECO:0000313" key="4">
    <source>
        <dbReference type="Proteomes" id="UP000683360"/>
    </source>
</evidence>
<dbReference type="Proteomes" id="UP000683360">
    <property type="component" value="Unassembled WGS sequence"/>
</dbReference>
<feature type="chain" id="PRO_5035927841" description="C-type lectin domain-containing protein" evidence="2">
    <location>
        <begin position="19"/>
        <end position="439"/>
    </location>
</feature>
<evidence type="ECO:0008006" key="5">
    <source>
        <dbReference type="Google" id="ProtNLM"/>
    </source>
</evidence>
<feature type="transmembrane region" description="Helical" evidence="1">
    <location>
        <begin position="397"/>
        <end position="419"/>
    </location>
</feature>
<evidence type="ECO:0000256" key="2">
    <source>
        <dbReference type="SAM" id="SignalP"/>
    </source>
</evidence>